<gene>
    <name evidence="17" type="ORF">P4S50_17965</name>
</gene>
<keyword evidence="6" id="KW-0808">Transferase</keyword>
<evidence type="ECO:0000256" key="9">
    <source>
        <dbReference type="ARBA" id="ARBA00022777"/>
    </source>
</evidence>
<dbReference type="Gene3D" id="3.30.565.10">
    <property type="entry name" value="Histidine kinase-like ATPase, C-terminal domain"/>
    <property type="match status" value="1"/>
</dbReference>
<evidence type="ECO:0000313" key="18">
    <source>
        <dbReference type="Proteomes" id="UP001222800"/>
    </source>
</evidence>
<feature type="domain" description="HAMP" evidence="16">
    <location>
        <begin position="245"/>
        <end position="297"/>
    </location>
</feature>
<keyword evidence="9 17" id="KW-0418">Kinase</keyword>
<evidence type="ECO:0000256" key="2">
    <source>
        <dbReference type="ARBA" id="ARBA00004651"/>
    </source>
</evidence>
<evidence type="ECO:0000313" key="17">
    <source>
        <dbReference type="EMBL" id="WFD10219.1"/>
    </source>
</evidence>
<organism evidence="17 18">
    <name type="scientific">Tepidibacter hydrothermalis</name>
    <dbReference type="NCBI Taxonomy" id="3036126"/>
    <lineage>
        <taxon>Bacteria</taxon>
        <taxon>Bacillati</taxon>
        <taxon>Bacillota</taxon>
        <taxon>Clostridia</taxon>
        <taxon>Peptostreptococcales</taxon>
        <taxon>Peptostreptococcaceae</taxon>
        <taxon>Tepidibacter</taxon>
    </lineage>
</organism>
<dbReference type="PANTHER" id="PTHR45528">
    <property type="entry name" value="SENSOR HISTIDINE KINASE CPXA"/>
    <property type="match status" value="1"/>
</dbReference>
<feature type="transmembrane region" description="Helical" evidence="14">
    <location>
        <begin position="221"/>
        <end position="241"/>
    </location>
</feature>
<evidence type="ECO:0000256" key="13">
    <source>
        <dbReference type="ARBA" id="ARBA00023136"/>
    </source>
</evidence>
<evidence type="ECO:0000259" key="15">
    <source>
        <dbReference type="PROSITE" id="PS50109"/>
    </source>
</evidence>
<evidence type="ECO:0000256" key="3">
    <source>
        <dbReference type="ARBA" id="ARBA00012438"/>
    </source>
</evidence>
<dbReference type="EMBL" id="CP120733">
    <property type="protein sequence ID" value="WFD10219.1"/>
    <property type="molecule type" value="Genomic_DNA"/>
</dbReference>
<dbReference type="EC" id="2.7.13.3" evidence="3"/>
<keyword evidence="11 14" id="KW-1133">Transmembrane helix</keyword>
<dbReference type="PROSITE" id="PS50885">
    <property type="entry name" value="HAMP"/>
    <property type="match status" value="1"/>
</dbReference>
<dbReference type="RefSeq" id="WP_277732197.1">
    <property type="nucleotide sequence ID" value="NZ_CP120733.1"/>
</dbReference>
<evidence type="ECO:0000256" key="14">
    <source>
        <dbReference type="SAM" id="Phobius"/>
    </source>
</evidence>
<dbReference type="InterPro" id="IPR003660">
    <property type="entry name" value="HAMP_dom"/>
</dbReference>
<name>A0ABY8EF57_9FIRM</name>
<keyword evidence="5" id="KW-0597">Phosphoprotein</keyword>
<feature type="domain" description="Histidine kinase" evidence="15">
    <location>
        <begin position="312"/>
        <end position="528"/>
    </location>
</feature>
<dbReference type="InterPro" id="IPR036890">
    <property type="entry name" value="HATPase_C_sf"/>
</dbReference>
<dbReference type="GO" id="GO:0016301">
    <property type="term" value="F:kinase activity"/>
    <property type="evidence" value="ECO:0007669"/>
    <property type="project" value="UniProtKB-KW"/>
</dbReference>
<keyword evidence="4" id="KW-1003">Cell membrane</keyword>
<evidence type="ECO:0000256" key="11">
    <source>
        <dbReference type="ARBA" id="ARBA00022989"/>
    </source>
</evidence>
<feature type="transmembrane region" description="Helical" evidence="14">
    <location>
        <begin position="12"/>
        <end position="34"/>
    </location>
</feature>
<dbReference type="CDD" id="cd00082">
    <property type="entry name" value="HisKA"/>
    <property type="match status" value="1"/>
</dbReference>
<reference evidence="17 18" key="1">
    <citation type="submission" date="2023-03" db="EMBL/GenBank/DDBJ databases">
        <title>Complete genome sequence of Tepidibacter sp. SWIR-1, isolated from a deep-sea hydrothermal vent.</title>
        <authorList>
            <person name="Li X."/>
        </authorList>
    </citation>
    <scope>NUCLEOTIDE SEQUENCE [LARGE SCALE GENOMIC DNA]</scope>
    <source>
        <strain evidence="17 18">SWIR-1</strain>
    </source>
</reference>
<keyword evidence="8" id="KW-0547">Nucleotide-binding</keyword>
<evidence type="ECO:0000256" key="12">
    <source>
        <dbReference type="ARBA" id="ARBA00023012"/>
    </source>
</evidence>
<dbReference type="InterPro" id="IPR050398">
    <property type="entry name" value="HssS/ArlS-like"/>
</dbReference>
<dbReference type="SMART" id="SM00387">
    <property type="entry name" value="HATPase_c"/>
    <property type="match status" value="1"/>
</dbReference>
<protein>
    <recommendedName>
        <fullName evidence="3">histidine kinase</fullName>
        <ecNumber evidence="3">2.7.13.3</ecNumber>
    </recommendedName>
</protein>
<comment type="catalytic activity">
    <reaction evidence="1">
        <text>ATP + protein L-histidine = ADP + protein N-phospho-L-histidine.</text>
        <dbReference type="EC" id="2.7.13.3"/>
    </reaction>
</comment>
<keyword evidence="7 14" id="KW-0812">Transmembrane</keyword>
<evidence type="ECO:0000256" key="10">
    <source>
        <dbReference type="ARBA" id="ARBA00022840"/>
    </source>
</evidence>
<evidence type="ECO:0000256" key="6">
    <source>
        <dbReference type="ARBA" id="ARBA00022679"/>
    </source>
</evidence>
<accession>A0ABY8EF57</accession>
<dbReference type="PROSITE" id="PS50109">
    <property type="entry name" value="HIS_KIN"/>
    <property type="match status" value="1"/>
</dbReference>
<dbReference type="InterPro" id="IPR005467">
    <property type="entry name" value="His_kinase_dom"/>
</dbReference>
<dbReference type="Pfam" id="PF02518">
    <property type="entry name" value="HATPase_c"/>
    <property type="match status" value="1"/>
</dbReference>
<keyword evidence="10" id="KW-0067">ATP-binding</keyword>
<evidence type="ECO:0000256" key="4">
    <source>
        <dbReference type="ARBA" id="ARBA00022475"/>
    </source>
</evidence>
<dbReference type="InterPro" id="IPR003594">
    <property type="entry name" value="HATPase_dom"/>
</dbReference>
<dbReference type="SMART" id="SM00388">
    <property type="entry name" value="HisKA"/>
    <property type="match status" value="1"/>
</dbReference>
<evidence type="ECO:0000256" key="5">
    <source>
        <dbReference type="ARBA" id="ARBA00022553"/>
    </source>
</evidence>
<dbReference type="SUPFAM" id="SSF55874">
    <property type="entry name" value="ATPase domain of HSP90 chaperone/DNA topoisomerase II/histidine kinase"/>
    <property type="match status" value="1"/>
</dbReference>
<comment type="subcellular location">
    <subcellularLocation>
        <location evidence="2">Cell membrane</location>
        <topology evidence="2">Multi-pass membrane protein</topology>
    </subcellularLocation>
</comment>
<dbReference type="InterPro" id="IPR036097">
    <property type="entry name" value="HisK_dim/P_sf"/>
</dbReference>
<dbReference type="Gene3D" id="1.10.287.130">
    <property type="match status" value="1"/>
</dbReference>
<keyword evidence="12" id="KW-0902">Two-component regulatory system</keyword>
<dbReference type="Gene3D" id="6.10.340.10">
    <property type="match status" value="1"/>
</dbReference>
<evidence type="ECO:0000259" key="16">
    <source>
        <dbReference type="PROSITE" id="PS50885"/>
    </source>
</evidence>
<evidence type="ECO:0000256" key="8">
    <source>
        <dbReference type="ARBA" id="ARBA00022741"/>
    </source>
</evidence>
<proteinExistence type="predicted"/>
<dbReference type="InterPro" id="IPR004358">
    <property type="entry name" value="Sig_transdc_His_kin-like_C"/>
</dbReference>
<dbReference type="Pfam" id="PF00512">
    <property type="entry name" value="HisKA"/>
    <property type="match status" value="1"/>
</dbReference>
<dbReference type="PRINTS" id="PR00344">
    <property type="entry name" value="BCTRLSENSOR"/>
</dbReference>
<keyword evidence="13 14" id="KW-0472">Membrane</keyword>
<evidence type="ECO:0000256" key="1">
    <source>
        <dbReference type="ARBA" id="ARBA00000085"/>
    </source>
</evidence>
<dbReference type="PANTHER" id="PTHR45528:SF1">
    <property type="entry name" value="SENSOR HISTIDINE KINASE CPXA"/>
    <property type="match status" value="1"/>
</dbReference>
<dbReference type="InterPro" id="IPR003661">
    <property type="entry name" value="HisK_dim/P_dom"/>
</dbReference>
<dbReference type="Proteomes" id="UP001222800">
    <property type="component" value="Chromosome"/>
</dbReference>
<keyword evidence="18" id="KW-1185">Reference proteome</keyword>
<dbReference type="SUPFAM" id="SSF47384">
    <property type="entry name" value="Homodimeric domain of signal transducing histidine kinase"/>
    <property type="match status" value="1"/>
</dbReference>
<sequence>MKATNKKSYFNILVRDFLRFVVVVLVLIFIILLIREETVDISMRKYLESTYEYVPSSILNGEYSKLKSDKKLGSKGFFEILNEKNEVIYIDPKHEPIEFTFEELALIPNENNRPIITKEEYREFDSKRYTQLTFEYYEKLKKTYQTVVVVDENLKLNFSDIPDMIQEFTQDEFDLLSGVYNDSYEVSKLSFIDNEGDSYSVVFFREYSPLNVISTSLEGTLAYSLFAFIVFFIAAALVYLINLDKKVKVPLLLLSEAIDEFSHGKREKLITYKGPHEFERVCKEFNAMAIKLNEAEKKQFEIEEEKKKIIADISHDLKTPITVIQGFAKALIDKKIDETDSMKYLECIYNKSHSMSELISAFSEYSKLDRPDFKLDDVSGNISEFIRAYFIDKFDELELLGYKLDIEIAEREIYLKYDCFQMKRVLDNIISNTTKYSPKGTTIYFRLKESNKEISIMIGDNGPGISKELQKMIFDPFVVGNDSRTTASGSGLGMAIVDKIIKSHNGTIEFVSGKSSKMTVLYEIKIPK</sequence>
<evidence type="ECO:0000256" key="7">
    <source>
        <dbReference type="ARBA" id="ARBA00022692"/>
    </source>
</evidence>